<evidence type="ECO:0000259" key="3">
    <source>
        <dbReference type="Pfam" id="PF00080"/>
    </source>
</evidence>
<organism evidence="4 5">
    <name type="scientific">Brevibacterium daeguense</name>
    <dbReference type="NCBI Taxonomy" id="909936"/>
    <lineage>
        <taxon>Bacteria</taxon>
        <taxon>Bacillati</taxon>
        <taxon>Actinomycetota</taxon>
        <taxon>Actinomycetes</taxon>
        <taxon>Micrococcales</taxon>
        <taxon>Brevibacteriaceae</taxon>
        <taxon>Brevibacterium</taxon>
    </lineage>
</organism>
<feature type="domain" description="Superoxide dismutase copper/zinc binding" evidence="3">
    <location>
        <begin position="106"/>
        <end position="173"/>
    </location>
</feature>
<dbReference type="InterPro" id="IPR036423">
    <property type="entry name" value="SOD-like_Cu/Zn_dom_sf"/>
</dbReference>
<comment type="caution">
    <text evidence="4">The sequence shown here is derived from an EMBL/GenBank/DDBJ whole genome shotgun (WGS) entry which is preliminary data.</text>
</comment>
<dbReference type="Pfam" id="PF00080">
    <property type="entry name" value="Sod_Cu"/>
    <property type="match status" value="1"/>
</dbReference>
<name>A0ABP8EHM5_9MICO</name>
<dbReference type="Proteomes" id="UP001501586">
    <property type="component" value="Unassembled WGS sequence"/>
</dbReference>
<feature type="region of interest" description="Disordered" evidence="2">
    <location>
        <begin position="142"/>
        <end position="177"/>
    </location>
</feature>
<dbReference type="Gene3D" id="2.60.40.200">
    <property type="entry name" value="Superoxide dismutase, copper/zinc binding domain"/>
    <property type="match status" value="1"/>
</dbReference>
<dbReference type="EMBL" id="BAABAZ010000004">
    <property type="protein sequence ID" value="GAA4283468.1"/>
    <property type="molecule type" value="Genomic_DNA"/>
</dbReference>
<evidence type="ECO:0000256" key="1">
    <source>
        <dbReference type="ARBA" id="ARBA00010457"/>
    </source>
</evidence>
<reference evidence="5" key="1">
    <citation type="journal article" date="2019" name="Int. J. Syst. Evol. Microbiol.">
        <title>The Global Catalogue of Microorganisms (GCM) 10K type strain sequencing project: providing services to taxonomists for standard genome sequencing and annotation.</title>
        <authorList>
            <consortium name="The Broad Institute Genomics Platform"/>
            <consortium name="The Broad Institute Genome Sequencing Center for Infectious Disease"/>
            <person name="Wu L."/>
            <person name="Ma J."/>
        </authorList>
    </citation>
    <scope>NUCLEOTIDE SEQUENCE [LARGE SCALE GENOMIC DNA]</scope>
    <source>
        <strain evidence="5">JCM 17458</strain>
    </source>
</reference>
<proteinExistence type="inferred from homology"/>
<feature type="region of interest" description="Disordered" evidence="2">
    <location>
        <begin position="44"/>
        <end position="91"/>
    </location>
</feature>
<dbReference type="InterPro" id="IPR001424">
    <property type="entry name" value="SOD_Cu_Zn_dom"/>
</dbReference>
<keyword evidence="5" id="KW-1185">Reference proteome</keyword>
<gene>
    <name evidence="4" type="ORF">GCM10022261_09990</name>
</gene>
<dbReference type="SUPFAM" id="SSF49329">
    <property type="entry name" value="Cu,Zn superoxide dismutase-like"/>
    <property type="match status" value="1"/>
</dbReference>
<evidence type="ECO:0000313" key="5">
    <source>
        <dbReference type="Proteomes" id="UP001501586"/>
    </source>
</evidence>
<accession>A0ABP8EHM5</accession>
<evidence type="ECO:0000256" key="2">
    <source>
        <dbReference type="SAM" id="MobiDB-lite"/>
    </source>
</evidence>
<evidence type="ECO:0000313" key="4">
    <source>
        <dbReference type="EMBL" id="GAA4283468.1"/>
    </source>
</evidence>
<feature type="compositionally biased region" description="Polar residues" evidence="2">
    <location>
        <begin position="1"/>
        <end position="10"/>
    </location>
</feature>
<comment type="similarity">
    <text evidence="1">Belongs to the Cu-Zn superoxide dismutase family.</text>
</comment>
<protein>
    <recommendedName>
        <fullName evidence="3">Superoxide dismutase copper/zinc binding domain-containing protein</fullName>
    </recommendedName>
</protein>
<sequence>MRRSATQPTITGPDRTNGPRRRGPRRLAAAALAVGTALAVSACGAEGDGEPVGTPMGSETQQPEATDQAADAGSTPTEEKDAGGTQPAGTFPVTVPLADGGGNEVGDVTIDDAGAGVRLEISIDNMDPGFYGFHLHEIGKCEPDSAAPDDPADTGAFKSAGSHIPGEDGAEHPTTPVTCRRCWSMRTEPRR</sequence>
<feature type="region of interest" description="Disordered" evidence="2">
    <location>
        <begin position="1"/>
        <end position="27"/>
    </location>
</feature>